<protein>
    <submittedName>
        <fullName evidence="2">Uncharacterized protein</fullName>
    </submittedName>
</protein>
<feature type="non-terminal residue" evidence="2">
    <location>
        <position position="1"/>
    </location>
</feature>
<reference evidence="2" key="1">
    <citation type="submission" date="2023-10" db="EMBL/GenBank/DDBJ databases">
        <authorList>
            <person name="Chen Y."/>
            <person name="Shah S."/>
            <person name="Dougan E. K."/>
            <person name="Thang M."/>
            <person name="Chan C."/>
        </authorList>
    </citation>
    <scope>NUCLEOTIDE SEQUENCE [LARGE SCALE GENOMIC DNA]</scope>
</reference>
<dbReference type="Proteomes" id="UP001189429">
    <property type="component" value="Unassembled WGS sequence"/>
</dbReference>
<feature type="region of interest" description="Disordered" evidence="1">
    <location>
        <begin position="244"/>
        <end position="274"/>
    </location>
</feature>
<evidence type="ECO:0000313" key="3">
    <source>
        <dbReference type="Proteomes" id="UP001189429"/>
    </source>
</evidence>
<dbReference type="EMBL" id="CAUYUJ010020262">
    <property type="protein sequence ID" value="CAK0896955.1"/>
    <property type="molecule type" value="Genomic_DNA"/>
</dbReference>
<proteinExistence type="predicted"/>
<organism evidence="2 3">
    <name type="scientific">Prorocentrum cordatum</name>
    <dbReference type="NCBI Taxonomy" id="2364126"/>
    <lineage>
        <taxon>Eukaryota</taxon>
        <taxon>Sar</taxon>
        <taxon>Alveolata</taxon>
        <taxon>Dinophyceae</taxon>
        <taxon>Prorocentrales</taxon>
        <taxon>Prorocentraceae</taxon>
        <taxon>Prorocentrum</taxon>
    </lineage>
</organism>
<sequence>PSSAQVFRIQTFAIVFWSPMGKRCQQPTCSFGVNGRRALVKVAGPCGLCRGPMAFVAAGARARSQIVRALRKQQRPRIDAWVAGLPAEWRDGVLAAVAAEPDDAADEAEDVDEAAVAAEPVLHQGAAASPVAEAAAVSSAVAAEPVVHPAAAAPPVAEAAAVAAEPVVHPPPPPPPPSSGTEILDQGHFPFCSLYAWSYCVAKALGLKYGIGVEPQQLLNEALRHRAPHKAQWPGDLCSSMGNNAARQSPRHHHRTARLCSQDTGLHAGSAAGP</sequence>
<comment type="caution">
    <text evidence="2">The sequence shown here is derived from an EMBL/GenBank/DDBJ whole genome shotgun (WGS) entry which is preliminary data.</text>
</comment>
<evidence type="ECO:0000313" key="2">
    <source>
        <dbReference type="EMBL" id="CAK0896955.1"/>
    </source>
</evidence>
<gene>
    <name evidence="2" type="ORF">PCOR1329_LOCUS75280</name>
</gene>
<keyword evidence="3" id="KW-1185">Reference proteome</keyword>
<evidence type="ECO:0000256" key="1">
    <source>
        <dbReference type="SAM" id="MobiDB-lite"/>
    </source>
</evidence>
<name>A0ABN9XGA2_9DINO</name>
<accession>A0ABN9XGA2</accession>